<dbReference type="SMART" id="SM00745">
    <property type="entry name" value="MIT"/>
    <property type="match status" value="1"/>
</dbReference>
<dbReference type="CDD" id="cd02656">
    <property type="entry name" value="MIT"/>
    <property type="match status" value="1"/>
</dbReference>
<dbReference type="GO" id="GO:0000422">
    <property type="term" value="P:autophagy of mitochondrion"/>
    <property type="evidence" value="ECO:0007669"/>
    <property type="project" value="TreeGrafter"/>
</dbReference>
<dbReference type="Pfam" id="PF04212">
    <property type="entry name" value="MIT"/>
    <property type="match status" value="1"/>
</dbReference>
<comment type="caution">
    <text evidence="15">The sequence shown here is derived from an EMBL/GenBank/DDBJ whole genome shotgun (WGS) entry which is preliminary data.</text>
</comment>
<evidence type="ECO:0000256" key="11">
    <source>
        <dbReference type="ARBA" id="ARBA00047899"/>
    </source>
</evidence>
<evidence type="ECO:0000256" key="6">
    <source>
        <dbReference type="ARBA" id="ARBA00022679"/>
    </source>
</evidence>
<evidence type="ECO:0000259" key="14">
    <source>
        <dbReference type="PROSITE" id="PS50011"/>
    </source>
</evidence>
<keyword evidence="6" id="KW-0808">Transferase</keyword>
<evidence type="ECO:0000313" key="15">
    <source>
        <dbReference type="EMBL" id="OQV11425.1"/>
    </source>
</evidence>
<dbReference type="GO" id="GO:0005776">
    <property type="term" value="C:autophagosome"/>
    <property type="evidence" value="ECO:0007669"/>
    <property type="project" value="TreeGrafter"/>
</dbReference>
<accession>A0A1W0W884</accession>
<dbReference type="InterPro" id="IPR011009">
    <property type="entry name" value="Kinase-like_dom_sf"/>
</dbReference>
<dbReference type="Gene3D" id="1.20.58.80">
    <property type="entry name" value="Phosphotransferase system, lactose/cellobiose-type IIA subunit"/>
    <property type="match status" value="2"/>
</dbReference>
<dbReference type="PROSITE" id="PS50011">
    <property type="entry name" value="PROTEIN_KINASE_DOM"/>
    <property type="match status" value="1"/>
</dbReference>
<dbReference type="PANTHER" id="PTHR24348">
    <property type="entry name" value="SERINE/THREONINE-PROTEIN KINASE UNC-51-RELATED"/>
    <property type="match status" value="1"/>
</dbReference>
<dbReference type="SUPFAM" id="SSF116846">
    <property type="entry name" value="MIT domain"/>
    <property type="match status" value="2"/>
</dbReference>
<evidence type="ECO:0000256" key="2">
    <source>
        <dbReference type="ARBA" id="ARBA00012513"/>
    </source>
</evidence>
<evidence type="ECO:0000256" key="12">
    <source>
        <dbReference type="ARBA" id="ARBA00048679"/>
    </source>
</evidence>
<organism evidence="15 16">
    <name type="scientific">Hypsibius exemplaris</name>
    <name type="common">Freshwater tardigrade</name>
    <dbReference type="NCBI Taxonomy" id="2072580"/>
    <lineage>
        <taxon>Eukaryota</taxon>
        <taxon>Metazoa</taxon>
        <taxon>Ecdysozoa</taxon>
        <taxon>Tardigrada</taxon>
        <taxon>Eutardigrada</taxon>
        <taxon>Parachela</taxon>
        <taxon>Hypsibioidea</taxon>
        <taxon>Hypsibiidae</taxon>
        <taxon>Hypsibius</taxon>
    </lineage>
</organism>
<dbReference type="GO" id="GO:0034727">
    <property type="term" value="P:piecemeal microautophagy of the nucleus"/>
    <property type="evidence" value="ECO:0007669"/>
    <property type="project" value="TreeGrafter"/>
</dbReference>
<proteinExistence type="predicted"/>
<evidence type="ECO:0000256" key="4">
    <source>
        <dbReference type="ARBA" id="ARBA00022490"/>
    </source>
</evidence>
<feature type="region of interest" description="Disordered" evidence="13">
    <location>
        <begin position="345"/>
        <end position="374"/>
    </location>
</feature>
<keyword evidence="16" id="KW-1185">Reference proteome</keyword>
<evidence type="ECO:0000256" key="1">
    <source>
        <dbReference type="ARBA" id="ARBA00004496"/>
    </source>
</evidence>
<evidence type="ECO:0000256" key="3">
    <source>
        <dbReference type="ARBA" id="ARBA00021644"/>
    </source>
</evidence>
<dbReference type="InterPro" id="IPR036181">
    <property type="entry name" value="MIT_dom_sf"/>
</dbReference>
<dbReference type="InterPro" id="IPR007330">
    <property type="entry name" value="MIT_dom"/>
</dbReference>
<dbReference type="InterPro" id="IPR000719">
    <property type="entry name" value="Prot_kinase_dom"/>
</dbReference>
<dbReference type="Pfam" id="PF00069">
    <property type="entry name" value="Pkinase"/>
    <property type="match status" value="1"/>
</dbReference>
<dbReference type="EC" id="2.7.11.1" evidence="2"/>
<evidence type="ECO:0000313" key="16">
    <source>
        <dbReference type="Proteomes" id="UP000192578"/>
    </source>
</evidence>
<dbReference type="GO" id="GO:0010506">
    <property type="term" value="P:regulation of autophagy"/>
    <property type="evidence" value="ECO:0007669"/>
    <property type="project" value="InterPro"/>
</dbReference>
<dbReference type="OrthoDB" id="346907at2759"/>
<dbReference type="Proteomes" id="UP000192578">
    <property type="component" value="Unassembled WGS sequence"/>
</dbReference>
<evidence type="ECO:0000256" key="10">
    <source>
        <dbReference type="ARBA" id="ARBA00032242"/>
    </source>
</evidence>
<dbReference type="GO" id="GO:0005524">
    <property type="term" value="F:ATP binding"/>
    <property type="evidence" value="ECO:0007669"/>
    <property type="project" value="InterPro"/>
</dbReference>
<feature type="domain" description="Protein kinase" evidence="14">
    <location>
        <begin position="1"/>
        <end position="152"/>
    </location>
</feature>
<evidence type="ECO:0000256" key="8">
    <source>
        <dbReference type="ARBA" id="ARBA00022777"/>
    </source>
</evidence>
<protein>
    <recommendedName>
        <fullName evidence="3">Serine/threonine-protein kinase ULK3</fullName>
        <ecNumber evidence="2">2.7.11.1</ecNumber>
    </recommendedName>
    <alternativeName>
        <fullName evidence="10">Unc-51-like kinase 3</fullName>
    </alternativeName>
</protein>
<dbReference type="EMBL" id="MTYJ01000172">
    <property type="protein sequence ID" value="OQV11425.1"/>
    <property type="molecule type" value="Genomic_DNA"/>
</dbReference>
<reference evidence="16" key="1">
    <citation type="submission" date="2017-01" db="EMBL/GenBank/DDBJ databases">
        <title>Comparative genomics of anhydrobiosis in the tardigrade Hypsibius dujardini.</title>
        <authorList>
            <person name="Yoshida Y."/>
            <person name="Koutsovoulos G."/>
            <person name="Laetsch D."/>
            <person name="Stevens L."/>
            <person name="Kumar S."/>
            <person name="Horikawa D."/>
            <person name="Ishino K."/>
            <person name="Komine S."/>
            <person name="Tomita M."/>
            <person name="Blaxter M."/>
            <person name="Arakawa K."/>
        </authorList>
    </citation>
    <scope>NUCLEOTIDE SEQUENCE [LARGE SCALE GENOMIC DNA]</scope>
    <source>
        <strain evidence="16">Z151</strain>
    </source>
</reference>
<dbReference type="PROSITE" id="PS00108">
    <property type="entry name" value="PROTEIN_KINASE_ST"/>
    <property type="match status" value="1"/>
</dbReference>
<dbReference type="GO" id="GO:0034045">
    <property type="term" value="C:phagophore assembly site membrane"/>
    <property type="evidence" value="ECO:0007669"/>
    <property type="project" value="TreeGrafter"/>
</dbReference>
<keyword evidence="4" id="KW-0963">Cytoplasm</keyword>
<sequence length="374" mass="42410">MGKGKALQFLRSKHIAHMDLKPKNILLSSSREPFLKIADFGFAQYLKSNDGASDLRGSPLYMAPEMFLSKVYDARVDLWSVGVILYECLFGRAPYSSRTIEELITKITDGSQIVYPTDVKISEPCRDLLQRLLKKDPNQRISFEQFFDHPWLDFEHFPSDEHHQLAMNLCKTAAELDKSKDYEAAVKKYLAGLEYLVPLLTYEQNDAKKRSLKEKVQSYMARTEELKRIIKKDKQAASVAVACSSNDIEYIDESSTDYLKRVFADQPAIVAALQSGCTAEYMESEAHFRLAVEYYEVAIERLIRFTKVGMPPGEKKTKLQRQISDWLANAEAVNTKLKLFERDPAVQPLTPSPPIAAEGSSPGEASIFQSCRPQ</sequence>
<dbReference type="SUPFAM" id="SSF56112">
    <property type="entry name" value="Protein kinase-like (PK-like)"/>
    <property type="match status" value="1"/>
</dbReference>
<comment type="subcellular location">
    <subcellularLocation>
        <location evidence="1">Cytoplasm</location>
    </subcellularLocation>
</comment>
<dbReference type="GO" id="GO:0004674">
    <property type="term" value="F:protein serine/threonine kinase activity"/>
    <property type="evidence" value="ECO:0007669"/>
    <property type="project" value="UniProtKB-KW"/>
</dbReference>
<evidence type="ECO:0000256" key="5">
    <source>
        <dbReference type="ARBA" id="ARBA00022527"/>
    </source>
</evidence>
<dbReference type="PANTHER" id="PTHR24348:SF65">
    <property type="entry name" value="SERINE_THREONINE-PROTEIN KINASE ULK3"/>
    <property type="match status" value="1"/>
</dbReference>
<keyword evidence="8 15" id="KW-0418">Kinase</keyword>
<keyword evidence="9" id="KW-0072">Autophagy</keyword>
<dbReference type="SMART" id="SM00220">
    <property type="entry name" value="S_TKc"/>
    <property type="match status" value="1"/>
</dbReference>
<evidence type="ECO:0000256" key="7">
    <source>
        <dbReference type="ARBA" id="ARBA00022737"/>
    </source>
</evidence>
<evidence type="ECO:0000256" key="9">
    <source>
        <dbReference type="ARBA" id="ARBA00023006"/>
    </source>
</evidence>
<evidence type="ECO:0000256" key="13">
    <source>
        <dbReference type="SAM" id="MobiDB-lite"/>
    </source>
</evidence>
<dbReference type="GO" id="GO:0042594">
    <property type="term" value="P:response to starvation"/>
    <property type="evidence" value="ECO:0007669"/>
    <property type="project" value="TreeGrafter"/>
</dbReference>
<dbReference type="GO" id="GO:0000045">
    <property type="term" value="P:autophagosome assembly"/>
    <property type="evidence" value="ECO:0007669"/>
    <property type="project" value="TreeGrafter"/>
</dbReference>
<dbReference type="GO" id="GO:0005829">
    <property type="term" value="C:cytosol"/>
    <property type="evidence" value="ECO:0007669"/>
    <property type="project" value="TreeGrafter"/>
</dbReference>
<keyword evidence="7" id="KW-0677">Repeat</keyword>
<dbReference type="InterPro" id="IPR008271">
    <property type="entry name" value="Ser/Thr_kinase_AS"/>
</dbReference>
<gene>
    <name evidence="15" type="ORF">BV898_14302</name>
</gene>
<name>A0A1W0W884_HYPEX</name>
<dbReference type="Gene3D" id="1.10.510.10">
    <property type="entry name" value="Transferase(Phosphotransferase) domain 1"/>
    <property type="match status" value="1"/>
</dbReference>
<keyword evidence="5" id="KW-0723">Serine/threonine-protein kinase</keyword>
<dbReference type="GO" id="GO:0061709">
    <property type="term" value="P:reticulophagy"/>
    <property type="evidence" value="ECO:0007669"/>
    <property type="project" value="TreeGrafter"/>
</dbReference>
<comment type="catalytic activity">
    <reaction evidence="12">
        <text>L-seryl-[protein] + ATP = O-phospho-L-seryl-[protein] + ADP + H(+)</text>
        <dbReference type="Rhea" id="RHEA:17989"/>
        <dbReference type="Rhea" id="RHEA-COMP:9863"/>
        <dbReference type="Rhea" id="RHEA-COMP:11604"/>
        <dbReference type="ChEBI" id="CHEBI:15378"/>
        <dbReference type="ChEBI" id="CHEBI:29999"/>
        <dbReference type="ChEBI" id="CHEBI:30616"/>
        <dbReference type="ChEBI" id="CHEBI:83421"/>
        <dbReference type="ChEBI" id="CHEBI:456216"/>
        <dbReference type="EC" id="2.7.11.1"/>
    </reaction>
</comment>
<dbReference type="InterPro" id="IPR045269">
    <property type="entry name" value="Atg1-like"/>
</dbReference>
<comment type="catalytic activity">
    <reaction evidence="11">
        <text>L-threonyl-[protein] + ATP = O-phospho-L-threonyl-[protein] + ADP + H(+)</text>
        <dbReference type="Rhea" id="RHEA:46608"/>
        <dbReference type="Rhea" id="RHEA-COMP:11060"/>
        <dbReference type="Rhea" id="RHEA-COMP:11605"/>
        <dbReference type="ChEBI" id="CHEBI:15378"/>
        <dbReference type="ChEBI" id="CHEBI:30013"/>
        <dbReference type="ChEBI" id="CHEBI:30616"/>
        <dbReference type="ChEBI" id="CHEBI:61977"/>
        <dbReference type="ChEBI" id="CHEBI:456216"/>
        <dbReference type="EC" id="2.7.11.1"/>
    </reaction>
</comment>
<dbReference type="AlphaFoldDB" id="A0A1W0W884"/>